<dbReference type="Proteomes" id="UP000635142">
    <property type="component" value="Unassembled WGS sequence"/>
</dbReference>
<evidence type="ECO:0000259" key="1">
    <source>
        <dbReference type="PROSITE" id="PS51186"/>
    </source>
</evidence>
<dbReference type="RefSeq" id="WP_191074886.1">
    <property type="nucleotide sequence ID" value="NZ_JACTAG010000001.1"/>
</dbReference>
<dbReference type="PROSITE" id="PS51186">
    <property type="entry name" value="GNAT"/>
    <property type="match status" value="1"/>
</dbReference>
<dbReference type="AlphaFoldDB" id="A0A927HEK0"/>
<comment type="caution">
    <text evidence="2">The sequence shown here is derived from an EMBL/GenBank/DDBJ whole genome shotgun (WGS) entry which is preliminary data.</text>
</comment>
<reference evidence="2" key="1">
    <citation type="submission" date="2020-08" db="EMBL/GenBank/DDBJ databases">
        <title>Sulfitobacter aestuariivivens sp. nov., isolated from a tidal flat.</title>
        <authorList>
            <person name="Park S."/>
            <person name="Yoon J.-H."/>
        </authorList>
    </citation>
    <scope>NUCLEOTIDE SEQUENCE</scope>
    <source>
        <strain evidence="2">TSTF-M16</strain>
    </source>
</reference>
<evidence type="ECO:0000313" key="3">
    <source>
        <dbReference type="Proteomes" id="UP000635142"/>
    </source>
</evidence>
<dbReference type="SUPFAM" id="SSF55729">
    <property type="entry name" value="Acyl-CoA N-acyltransferases (Nat)"/>
    <property type="match status" value="1"/>
</dbReference>
<dbReference type="InterPro" id="IPR016181">
    <property type="entry name" value="Acyl_CoA_acyltransferase"/>
</dbReference>
<protein>
    <submittedName>
        <fullName evidence="2">GNAT family N-acetyltransferase</fullName>
    </submittedName>
</protein>
<gene>
    <name evidence="2" type="ORF">H9Q16_08570</name>
</gene>
<dbReference type="Pfam" id="PF00583">
    <property type="entry name" value="Acetyltransf_1"/>
    <property type="match status" value="1"/>
</dbReference>
<keyword evidence="3" id="KW-1185">Reference proteome</keyword>
<proteinExistence type="predicted"/>
<dbReference type="InterPro" id="IPR000182">
    <property type="entry name" value="GNAT_dom"/>
</dbReference>
<dbReference type="Gene3D" id="3.40.630.30">
    <property type="match status" value="1"/>
</dbReference>
<name>A0A927HEK0_9RHOB</name>
<dbReference type="GO" id="GO:0016747">
    <property type="term" value="F:acyltransferase activity, transferring groups other than amino-acyl groups"/>
    <property type="evidence" value="ECO:0007669"/>
    <property type="project" value="InterPro"/>
</dbReference>
<sequence length="145" mass="15985">MTPRALASLHRAAFTVDRAWSEREFAELLDAPHVALHPHSHGFALSRTVAGESELLTLAVDPACQRQGIAWELLKDWLASATPHADTAFLEVAADNGPAIALYLQAGFAEIARRPSYYHRQMGEKVDALIFQRALTRGHSPETVF</sequence>
<feature type="domain" description="N-acetyltransferase" evidence="1">
    <location>
        <begin position="1"/>
        <end position="136"/>
    </location>
</feature>
<evidence type="ECO:0000313" key="2">
    <source>
        <dbReference type="EMBL" id="MBD3663971.1"/>
    </source>
</evidence>
<accession>A0A927HEK0</accession>
<dbReference type="EMBL" id="JACTAG010000001">
    <property type="protein sequence ID" value="MBD3663971.1"/>
    <property type="molecule type" value="Genomic_DNA"/>
</dbReference>
<organism evidence="2 3">
    <name type="scientific">Sulfitobacter aestuariivivens</name>
    <dbReference type="NCBI Taxonomy" id="2766981"/>
    <lineage>
        <taxon>Bacteria</taxon>
        <taxon>Pseudomonadati</taxon>
        <taxon>Pseudomonadota</taxon>
        <taxon>Alphaproteobacteria</taxon>
        <taxon>Rhodobacterales</taxon>
        <taxon>Roseobacteraceae</taxon>
        <taxon>Sulfitobacter</taxon>
    </lineage>
</organism>